<evidence type="ECO:0000259" key="1">
    <source>
        <dbReference type="Pfam" id="PF00174"/>
    </source>
</evidence>
<dbReference type="SUPFAM" id="SSF56524">
    <property type="entry name" value="Oxidoreductase molybdopterin-binding domain"/>
    <property type="match status" value="1"/>
</dbReference>
<dbReference type="AlphaFoldDB" id="A0A939G816"/>
<feature type="domain" description="Oxidoreductase molybdopterin-binding" evidence="1">
    <location>
        <begin position="104"/>
        <end position="255"/>
    </location>
</feature>
<organism evidence="2 3">
    <name type="scientific">Fibrella aquatilis</name>
    <dbReference type="NCBI Taxonomy" id="2817059"/>
    <lineage>
        <taxon>Bacteria</taxon>
        <taxon>Pseudomonadati</taxon>
        <taxon>Bacteroidota</taxon>
        <taxon>Cytophagia</taxon>
        <taxon>Cytophagales</taxon>
        <taxon>Spirosomataceae</taxon>
        <taxon>Fibrella</taxon>
    </lineage>
</organism>
<dbReference type="InterPro" id="IPR036374">
    <property type="entry name" value="OxRdtase_Mopterin-bd_sf"/>
</dbReference>
<evidence type="ECO:0000313" key="2">
    <source>
        <dbReference type="EMBL" id="MBO0934137.1"/>
    </source>
</evidence>
<comment type="caution">
    <text evidence="2">The sequence shown here is derived from an EMBL/GenBank/DDBJ whole genome shotgun (WGS) entry which is preliminary data.</text>
</comment>
<dbReference type="InterPro" id="IPR000572">
    <property type="entry name" value="OxRdtase_Mopterin-bd_dom"/>
</dbReference>
<protein>
    <submittedName>
        <fullName evidence="2">Molybdopterin-dependent oxidoreductase</fullName>
    </submittedName>
</protein>
<dbReference type="Proteomes" id="UP000664795">
    <property type="component" value="Unassembled WGS sequence"/>
</dbReference>
<evidence type="ECO:0000313" key="3">
    <source>
        <dbReference type="Proteomes" id="UP000664795"/>
    </source>
</evidence>
<name>A0A939G816_9BACT</name>
<proteinExistence type="predicted"/>
<dbReference type="EMBL" id="JAFMYU010000027">
    <property type="protein sequence ID" value="MBO0934137.1"/>
    <property type="molecule type" value="Genomic_DNA"/>
</dbReference>
<sequence>MDTEQTPHMPEREALTTEQQIRRRTLKAFAWFGLASLLPVGIWKALTAKPIEQGVPKALRSILNANEGLANVFFSNQHLAPTFAVSKATKQVGINGMEGLRGAVDPATWQLQINQPGKSLTLTMADIKALPKYDLVFDFKCVEGWSQVQHWAGARLADLVAKYDLGTRTGQKPTDEADFYKHLGMETPDKGYYVGLDVASALHPQTLLAYEMNGEAITAPHGAPLRLLIPVKYGVKNLKRIGSITFADERPRDYWAERGYDYYLGL</sequence>
<dbReference type="Pfam" id="PF00174">
    <property type="entry name" value="Oxidored_molyb"/>
    <property type="match status" value="1"/>
</dbReference>
<dbReference type="CDD" id="cd00321">
    <property type="entry name" value="SO_family_Moco"/>
    <property type="match status" value="1"/>
</dbReference>
<keyword evidence="3" id="KW-1185">Reference proteome</keyword>
<reference evidence="2 3" key="1">
    <citation type="submission" date="2021-03" db="EMBL/GenBank/DDBJ databases">
        <title>Fibrella sp. HMF5036 genome sequencing and assembly.</title>
        <authorList>
            <person name="Kang H."/>
            <person name="Kim H."/>
            <person name="Bae S."/>
            <person name="Joh K."/>
        </authorList>
    </citation>
    <scope>NUCLEOTIDE SEQUENCE [LARGE SCALE GENOMIC DNA]</scope>
    <source>
        <strain evidence="2 3">HMF5036</strain>
    </source>
</reference>
<gene>
    <name evidence="2" type="ORF">J2I48_24230</name>
</gene>
<dbReference type="RefSeq" id="WP_207338099.1">
    <property type="nucleotide sequence ID" value="NZ_JAFMYU010000027.1"/>
</dbReference>
<dbReference type="PANTHER" id="PTHR43032">
    <property type="entry name" value="PROTEIN-METHIONINE-SULFOXIDE REDUCTASE"/>
    <property type="match status" value="1"/>
</dbReference>
<accession>A0A939G816</accession>
<dbReference type="Gene3D" id="3.90.420.10">
    <property type="entry name" value="Oxidoreductase, molybdopterin-binding domain"/>
    <property type="match status" value="1"/>
</dbReference>